<keyword evidence="1" id="KW-0472">Membrane</keyword>
<feature type="transmembrane region" description="Helical" evidence="1">
    <location>
        <begin position="55"/>
        <end position="76"/>
    </location>
</feature>
<dbReference type="AlphaFoldDB" id="A0A8E2LEG3"/>
<evidence type="ECO:0000313" key="2">
    <source>
        <dbReference type="EMBL" id="OOP67119.1"/>
    </source>
</evidence>
<dbReference type="Proteomes" id="UP000189761">
    <property type="component" value="Unassembled WGS sequence"/>
</dbReference>
<organism evidence="2 3">
    <name type="scientific">Heyndrickxia oleronia</name>
    <dbReference type="NCBI Taxonomy" id="38875"/>
    <lineage>
        <taxon>Bacteria</taxon>
        <taxon>Bacillati</taxon>
        <taxon>Bacillota</taxon>
        <taxon>Bacilli</taxon>
        <taxon>Bacillales</taxon>
        <taxon>Bacillaceae</taxon>
        <taxon>Heyndrickxia</taxon>
    </lineage>
</organism>
<evidence type="ECO:0000313" key="3">
    <source>
        <dbReference type="Proteomes" id="UP000189761"/>
    </source>
</evidence>
<keyword evidence="3" id="KW-1185">Reference proteome</keyword>
<accession>A0A8E2LEG3</accession>
<keyword evidence="1" id="KW-1133">Transmembrane helix</keyword>
<reference evidence="2 3" key="1">
    <citation type="submission" date="2017-01" db="EMBL/GenBank/DDBJ databases">
        <title>Draft genome sequence of Bacillus oleronius.</title>
        <authorList>
            <person name="Allam M."/>
        </authorList>
    </citation>
    <scope>NUCLEOTIDE SEQUENCE [LARGE SCALE GENOMIC DNA]</scope>
    <source>
        <strain evidence="2 3">DSM 9356</strain>
    </source>
</reference>
<sequence>MKYFIQFLIAILLTALSYFIASVLHSYGLSIWKALIIGTTVVLVGAITEKMKSPMWLIIFMPFPIGMLLLFVFLNVPPLDWLFTYLTTLVIYTIIHIIMSFFFKFHSLIPAWKLS</sequence>
<keyword evidence="1" id="KW-0812">Transmembrane</keyword>
<feature type="transmembrane region" description="Helical" evidence="1">
    <location>
        <begin position="31"/>
        <end position="48"/>
    </location>
</feature>
<name>A0A8E2LEG3_9BACI</name>
<comment type="caution">
    <text evidence="2">The sequence shown here is derived from an EMBL/GenBank/DDBJ whole genome shotgun (WGS) entry which is preliminary data.</text>
</comment>
<feature type="transmembrane region" description="Helical" evidence="1">
    <location>
        <begin position="82"/>
        <end position="103"/>
    </location>
</feature>
<evidence type="ECO:0000256" key="1">
    <source>
        <dbReference type="SAM" id="Phobius"/>
    </source>
</evidence>
<dbReference type="EMBL" id="MTLA01000227">
    <property type="protein sequence ID" value="OOP67119.1"/>
    <property type="molecule type" value="Genomic_DNA"/>
</dbReference>
<dbReference type="RefSeq" id="WP_058006540.1">
    <property type="nucleotide sequence ID" value="NZ_CP065424.1"/>
</dbReference>
<gene>
    <name evidence="2" type="ORF">BWZ43_17390</name>
</gene>
<proteinExistence type="predicted"/>
<protein>
    <submittedName>
        <fullName evidence="2">Uncharacterized protein</fullName>
    </submittedName>
</protein>